<dbReference type="PANTHER" id="PTHR23176:SF128">
    <property type="entry name" value="RHO GTPASE-ACTIVATING PROTEIN RGD1"/>
    <property type="match status" value="1"/>
</dbReference>
<dbReference type="Proteomes" id="UP001302812">
    <property type="component" value="Unassembled WGS sequence"/>
</dbReference>
<dbReference type="InterPro" id="IPR050729">
    <property type="entry name" value="Rho-GAP"/>
</dbReference>
<feature type="compositionally biased region" description="Polar residues" evidence="6">
    <location>
        <begin position="235"/>
        <end position="247"/>
    </location>
</feature>
<feature type="compositionally biased region" description="Polar residues" evidence="6">
    <location>
        <begin position="468"/>
        <end position="478"/>
    </location>
</feature>
<evidence type="ECO:0000256" key="5">
    <source>
        <dbReference type="SAM" id="Coils"/>
    </source>
</evidence>
<keyword evidence="10" id="KW-1185">Reference proteome</keyword>
<dbReference type="SMART" id="SM00132">
    <property type="entry name" value="LIM"/>
    <property type="match status" value="2"/>
</dbReference>
<accession>A0AAN6QGU4</accession>
<dbReference type="InterPro" id="IPR000198">
    <property type="entry name" value="RhoGAP_dom"/>
</dbReference>
<dbReference type="SUPFAM" id="SSF48350">
    <property type="entry name" value="GTPase activation domain, GAP"/>
    <property type="match status" value="1"/>
</dbReference>
<comment type="caution">
    <text evidence="9">The sequence shown here is derived from an EMBL/GenBank/DDBJ whole genome shotgun (WGS) entry which is preliminary data.</text>
</comment>
<name>A0AAN6QGU4_9PEZI</name>
<keyword evidence="3 4" id="KW-0862">Zinc</keyword>
<keyword evidence="4" id="KW-0440">LIM domain</keyword>
<gene>
    <name evidence="9" type="ORF">N656DRAFT_800458</name>
</gene>
<protein>
    <submittedName>
        <fullName evidence="9">RhoGAP-domain-containing protein</fullName>
    </submittedName>
</protein>
<dbReference type="GO" id="GO:0005938">
    <property type="term" value="C:cell cortex"/>
    <property type="evidence" value="ECO:0007669"/>
    <property type="project" value="UniProtKB-ARBA"/>
</dbReference>
<feature type="compositionally biased region" description="Low complexity" evidence="6">
    <location>
        <begin position="195"/>
        <end position="204"/>
    </location>
</feature>
<dbReference type="PROSITE" id="PS00478">
    <property type="entry name" value="LIM_DOMAIN_1"/>
    <property type="match status" value="1"/>
</dbReference>
<organism evidence="9 10">
    <name type="scientific">Canariomyces notabilis</name>
    <dbReference type="NCBI Taxonomy" id="2074819"/>
    <lineage>
        <taxon>Eukaryota</taxon>
        <taxon>Fungi</taxon>
        <taxon>Dikarya</taxon>
        <taxon>Ascomycota</taxon>
        <taxon>Pezizomycotina</taxon>
        <taxon>Sordariomycetes</taxon>
        <taxon>Sordariomycetidae</taxon>
        <taxon>Sordariales</taxon>
        <taxon>Chaetomiaceae</taxon>
        <taxon>Canariomyces</taxon>
    </lineage>
</organism>
<dbReference type="Gene3D" id="2.10.110.10">
    <property type="entry name" value="Cysteine Rich Protein"/>
    <property type="match status" value="2"/>
</dbReference>
<dbReference type="CDD" id="cd09395">
    <property type="entry name" value="LIM2_Rga"/>
    <property type="match status" value="1"/>
</dbReference>
<dbReference type="CDD" id="cd09394">
    <property type="entry name" value="LIM1_Rga"/>
    <property type="match status" value="1"/>
</dbReference>
<dbReference type="PROSITE" id="PS50023">
    <property type="entry name" value="LIM_DOMAIN_2"/>
    <property type="match status" value="1"/>
</dbReference>
<dbReference type="GO" id="GO:0005096">
    <property type="term" value="F:GTPase activator activity"/>
    <property type="evidence" value="ECO:0007669"/>
    <property type="project" value="UniProtKB-KW"/>
</dbReference>
<evidence type="ECO:0000259" key="7">
    <source>
        <dbReference type="PROSITE" id="PS50023"/>
    </source>
</evidence>
<feature type="compositionally biased region" description="Basic and acidic residues" evidence="6">
    <location>
        <begin position="430"/>
        <end position="444"/>
    </location>
</feature>
<feature type="compositionally biased region" description="Basic and acidic residues" evidence="6">
    <location>
        <begin position="359"/>
        <end position="370"/>
    </location>
</feature>
<dbReference type="GeneID" id="89942138"/>
<dbReference type="GO" id="GO:0046872">
    <property type="term" value="F:metal ion binding"/>
    <property type="evidence" value="ECO:0007669"/>
    <property type="project" value="UniProtKB-KW"/>
</dbReference>
<evidence type="ECO:0000256" key="2">
    <source>
        <dbReference type="ARBA" id="ARBA00022723"/>
    </source>
</evidence>
<evidence type="ECO:0000256" key="6">
    <source>
        <dbReference type="SAM" id="MobiDB-lite"/>
    </source>
</evidence>
<feature type="coiled-coil region" evidence="5">
    <location>
        <begin position="712"/>
        <end position="753"/>
    </location>
</feature>
<dbReference type="PROSITE" id="PS50238">
    <property type="entry name" value="RHOGAP"/>
    <property type="match status" value="1"/>
</dbReference>
<dbReference type="SMART" id="SM00324">
    <property type="entry name" value="RhoGAP"/>
    <property type="match status" value="1"/>
</dbReference>
<dbReference type="Pfam" id="PF00620">
    <property type="entry name" value="RhoGAP"/>
    <property type="match status" value="1"/>
</dbReference>
<dbReference type="FunFam" id="2.10.110.10:FF:000121">
    <property type="entry name" value="Rho GTPase activator Rga"/>
    <property type="match status" value="1"/>
</dbReference>
<evidence type="ECO:0000313" key="10">
    <source>
        <dbReference type="Proteomes" id="UP001302812"/>
    </source>
</evidence>
<dbReference type="InterPro" id="IPR001781">
    <property type="entry name" value="Znf_LIM"/>
</dbReference>
<dbReference type="GO" id="GO:0007165">
    <property type="term" value="P:signal transduction"/>
    <property type="evidence" value="ECO:0007669"/>
    <property type="project" value="InterPro"/>
</dbReference>
<feature type="region of interest" description="Disordered" evidence="6">
    <location>
        <begin position="135"/>
        <end position="532"/>
    </location>
</feature>
<reference evidence="9" key="2">
    <citation type="submission" date="2023-05" db="EMBL/GenBank/DDBJ databases">
        <authorList>
            <consortium name="Lawrence Berkeley National Laboratory"/>
            <person name="Steindorff A."/>
            <person name="Hensen N."/>
            <person name="Bonometti L."/>
            <person name="Westerberg I."/>
            <person name="Brannstrom I.O."/>
            <person name="Guillou S."/>
            <person name="Cros-Aarteil S."/>
            <person name="Calhoun S."/>
            <person name="Haridas S."/>
            <person name="Kuo A."/>
            <person name="Mondo S."/>
            <person name="Pangilinan J."/>
            <person name="Riley R."/>
            <person name="Labutti K."/>
            <person name="Andreopoulos B."/>
            <person name="Lipzen A."/>
            <person name="Chen C."/>
            <person name="Yanf M."/>
            <person name="Daum C."/>
            <person name="Ng V."/>
            <person name="Clum A."/>
            <person name="Ohm R."/>
            <person name="Martin F."/>
            <person name="Silar P."/>
            <person name="Natvig D."/>
            <person name="Lalanne C."/>
            <person name="Gautier V."/>
            <person name="Ament-Velasquez S.L."/>
            <person name="Kruys A."/>
            <person name="Hutchinson M.I."/>
            <person name="Powell A.J."/>
            <person name="Barry K."/>
            <person name="Miller A.N."/>
            <person name="Grigoriev I.V."/>
            <person name="Debuchy R."/>
            <person name="Gladieux P."/>
            <person name="Thoren M.H."/>
            <person name="Johannesson H."/>
        </authorList>
    </citation>
    <scope>NUCLEOTIDE SEQUENCE</scope>
    <source>
        <strain evidence="9">CBS 508.74</strain>
    </source>
</reference>
<sequence length="1151" mass="126304">MDDYLDSPMDADDIFPCKGCGLILEEGKAFELAGNRWHLDCFRCNTCNTLLDSDANLLLLGDGSLICNNCTYSCSACGNKIEDLAILTGDQAFCATCFRCRNCKRKIENLRYARTSHGIFCMNCHESLMARRRKKSKAAAQAKQREKDASPMITDKSLPALPPNAVPPNGFSGERVTPDSDTPTELSPRPRAAYGRNESSSRNGSRPDRSPERPQVSAKESSLAPAGQSYKHNRNSTIVSADLNNGDSEGFFIPVALDPSPAPSLTPQSMSDALAESSRRNKDSDYFNAPKPLPPPEKRSDSQATPHIAFQEKGRQPSSDYEIPQHERPARKLSKRNGASKVSPGAGDDRKVSGARTQPGDDFRLQDAPRGKKASNSRSNSVSLNSLDVPTPAKAPPPPPRNTEVPTDTDVDSPAQPGLPDKGPPSRSSQDSRRRDDDAVRPSHDPTISGRPEAPPAKAINRKEIPQNPRNVNGNDSGLPTRPVFPETKLSDTYMSPRAPPQPPTQAPKEPTSAASEGAEPKLPRWSSGGDFSLDEDMARILGTDEGSSSILRRVSNAVRHGRNSSSETGNNHGRLGHSRSVSETTRGTVSPRWPRTPIAEDPGHGGQMPDISSPMSLSGGAQDDPAFLKRQLRNSEQRVAELERQFNTEKDLKSLNKKLIEKRKTVSVLDTQTEIMIRQIEVLAKYVERAKKTGEPIDTRELEESAIKEFVQKLDKVKQSMTATIEQLHAERDELLDQKNQAIADRDRALLEFEQLSSKNAQLADMNNDLTHQIQERFKQQVNNSDIRMSPSGLGIYSHAKGVSTASVNMDAASLQTGTTMIGTDAEEPVVEGPTVVNIRKGQVKKFNWKKGSSKVAHNITRGINRAAGAFQQQDQNRVQSPQGLGGDSIGLPYNMTVAQVDSPVTVAPPGGINRAATEGNGRQGFGFFSSKKPNVPKSTSVTNVSAPAVAEAPSTLFGSDLVERADYEKRQIPSVVTRCIEEVELRGMDIEGIYRKTGGNSQVKMIQEGFDKNEDFDISDPALDITAVTSVLKQYFRKLPNPLLTFEVYERVLESNVIQDATERCAHLRKTINMLPPKHRDCLEFLMFHLARVASRERENLMSPKNLAVVFAPTIMRDHSLEKEMTDMHAKNMAVQFLIENSNTIFGEA</sequence>
<evidence type="ECO:0000259" key="8">
    <source>
        <dbReference type="PROSITE" id="PS50238"/>
    </source>
</evidence>
<dbReference type="FunFam" id="1.10.555.10:FF:000043">
    <property type="entry name" value="Rho GTPase activator Rga"/>
    <property type="match status" value="1"/>
</dbReference>
<feature type="compositionally biased region" description="Low complexity" evidence="6">
    <location>
        <begin position="376"/>
        <end position="392"/>
    </location>
</feature>
<dbReference type="CDD" id="cd00159">
    <property type="entry name" value="RhoGAP"/>
    <property type="match status" value="1"/>
</dbReference>
<keyword evidence="2 4" id="KW-0479">Metal-binding</keyword>
<dbReference type="FunFam" id="2.10.110.10:FF:000044">
    <property type="entry name" value="Rho GTPase activator Rga"/>
    <property type="match status" value="1"/>
</dbReference>
<dbReference type="AlphaFoldDB" id="A0AAN6QGU4"/>
<dbReference type="Pfam" id="PF00412">
    <property type="entry name" value="LIM"/>
    <property type="match status" value="1"/>
</dbReference>
<dbReference type="EMBL" id="MU853353">
    <property type="protein sequence ID" value="KAK4109878.1"/>
    <property type="molecule type" value="Genomic_DNA"/>
</dbReference>
<dbReference type="Gene3D" id="1.10.555.10">
    <property type="entry name" value="Rho GTPase activation protein"/>
    <property type="match status" value="1"/>
</dbReference>
<feature type="coiled-coil region" evidence="5">
    <location>
        <begin position="626"/>
        <end position="653"/>
    </location>
</feature>
<dbReference type="RefSeq" id="XP_064667448.1">
    <property type="nucleotide sequence ID" value="XM_064818013.1"/>
</dbReference>
<feature type="compositionally biased region" description="Polar residues" evidence="6">
    <location>
        <begin position="580"/>
        <end position="589"/>
    </location>
</feature>
<feature type="domain" description="LIM zinc-binding" evidence="7">
    <location>
        <begin position="15"/>
        <end position="77"/>
    </location>
</feature>
<dbReference type="InterPro" id="IPR008936">
    <property type="entry name" value="Rho_GTPase_activation_prot"/>
</dbReference>
<evidence type="ECO:0000256" key="3">
    <source>
        <dbReference type="ARBA" id="ARBA00022833"/>
    </source>
</evidence>
<keyword evidence="1" id="KW-0343">GTPase activation</keyword>
<feature type="region of interest" description="Disordered" evidence="6">
    <location>
        <begin position="559"/>
        <end position="624"/>
    </location>
</feature>
<feature type="domain" description="Rho-GAP" evidence="8">
    <location>
        <begin position="961"/>
        <end position="1148"/>
    </location>
</feature>
<reference evidence="9" key="1">
    <citation type="journal article" date="2023" name="Mol. Phylogenet. Evol.">
        <title>Genome-scale phylogeny and comparative genomics of the fungal order Sordariales.</title>
        <authorList>
            <person name="Hensen N."/>
            <person name="Bonometti L."/>
            <person name="Westerberg I."/>
            <person name="Brannstrom I.O."/>
            <person name="Guillou S."/>
            <person name="Cros-Aarteil S."/>
            <person name="Calhoun S."/>
            <person name="Haridas S."/>
            <person name="Kuo A."/>
            <person name="Mondo S."/>
            <person name="Pangilinan J."/>
            <person name="Riley R."/>
            <person name="LaButti K."/>
            <person name="Andreopoulos B."/>
            <person name="Lipzen A."/>
            <person name="Chen C."/>
            <person name="Yan M."/>
            <person name="Daum C."/>
            <person name="Ng V."/>
            <person name="Clum A."/>
            <person name="Steindorff A."/>
            <person name="Ohm R.A."/>
            <person name="Martin F."/>
            <person name="Silar P."/>
            <person name="Natvig D.O."/>
            <person name="Lalanne C."/>
            <person name="Gautier V."/>
            <person name="Ament-Velasquez S.L."/>
            <person name="Kruys A."/>
            <person name="Hutchinson M.I."/>
            <person name="Powell A.J."/>
            <person name="Barry K."/>
            <person name="Miller A.N."/>
            <person name="Grigoriev I.V."/>
            <person name="Debuchy R."/>
            <person name="Gladieux P."/>
            <person name="Hiltunen Thoren M."/>
            <person name="Johannesson H."/>
        </authorList>
    </citation>
    <scope>NUCLEOTIDE SEQUENCE</scope>
    <source>
        <strain evidence="9">CBS 508.74</strain>
    </source>
</reference>
<evidence type="ECO:0000313" key="9">
    <source>
        <dbReference type="EMBL" id="KAK4109878.1"/>
    </source>
</evidence>
<evidence type="ECO:0000256" key="4">
    <source>
        <dbReference type="PROSITE-ProRule" id="PRU00125"/>
    </source>
</evidence>
<proteinExistence type="predicted"/>
<evidence type="ECO:0000256" key="1">
    <source>
        <dbReference type="ARBA" id="ARBA00022468"/>
    </source>
</evidence>
<keyword evidence="5" id="KW-0175">Coiled coil</keyword>
<dbReference type="PANTHER" id="PTHR23176">
    <property type="entry name" value="RHO/RAC/CDC GTPASE-ACTIVATING PROTEIN"/>
    <property type="match status" value="1"/>
</dbReference>